<feature type="coiled-coil region" evidence="1">
    <location>
        <begin position="483"/>
        <end position="510"/>
    </location>
</feature>
<dbReference type="InterPro" id="IPR052155">
    <property type="entry name" value="Biofilm_reg_signaling"/>
</dbReference>
<dbReference type="PROSITE" id="PS50887">
    <property type="entry name" value="GGDEF"/>
    <property type="match status" value="1"/>
</dbReference>
<dbReference type="SMART" id="SM00267">
    <property type="entry name" value="GGDEF"/>
    <property type="match status" value="1"/>
</dbReference>
<evidence type="ECO:0000313" key="8">
    <source>
        <dbReference type="Proteomes" id="UP001528673"/>
    </source>
</evidence>
<keyword evidence="2" id="KW-0472">Membrane</keyword>
<dbReference type="SUPFAM" id="SSF55073">
    <property type="entry name" value="Nucleotide cyclase"/>
    <property type="match status" value="1"/>
</dbReference>
<dbReference type="InterPro" id="IPR043128">
    <property type="entry name" value="Rev_trsase/Diguanyl_cyclase"/>
</dbReference>
<keyword evidence="1" id="KW-0175">Coiled coil</keyword>
<dbReference type="SMART" id="SM00091">
    <property type="entry name" value="PAS"/>
    <property type="match status" value="2"/>
</dbReference>
<dbReference type="EMBL" id="JAQSIP010000003">
    <property type="protein sequence ID" value="MDD0838717.1"/>
    <property type="molecule type" value="Genomic_DNA"/>
</dbReference>
<dbReference type="InterPro" id="IPR000160">
    <property type="entry name" value="GGDEF_dom"/>
</dbReference>
<dbReference type="PROSITE" id="PS50883">
    <property type="entry name" value="EAL"/>
    <property type="match status" value="1"/>
</dbReference>
<dbReference type="Gene3D" id="3.30.70.270">
    <property type="match status" value="1"/>
</dbReference>
<proteinExistence type="predicted"/>
<dbReference type="PROSITE" id="PS50112">
    <property type="entry name" value="PAS"/>
    <property type="match status" value="2"/>
</dbReference>
<dbReference type="Pfam" id="PF13185">
    <property type="entry name" value="GAF_2"/>
    <property type="match status" value="1"/>
</dbReference>
<dbReference type="Gene3D" id="3.30.450.20">
    <property type="entry name" value="PAS domain"/>
    <property type="match status" value="2"/>
</dbReference>
<protein>
    <submittedName>
        <fullName evidence="7">EAL domain-containing protein</fullName>
    </submittedName>
</protein>
<dbReference type="InterPro" id="IPR029016">
    <property type="entry name" value="GAF-like_dom_sf"/>
</dbReference>
<accession>A0ABT5N0Z6</accession>
<dbReference type="Pfam" id="PF08448">
    <property type="entry name" value="PAS_4"/>
    <property type="match status" value="2"/>
</dbReference>
<dbReference type="SMART" id="SM00052">
    <property type="entry name" value="EAL"/>
    <property type="match status" value="1"/>
</dbReference>
<dbReference type="InterPro" id="IPR013656">
    <property type="entry name" value="PAS_4"/>
</dbReference>
<dbReference type="CDD" id="cd01949">
    <property type="entry name" value="GGDEF"/>
    <property type="match status" value="1"/>
</dbReference>
<dbReference type="PANTHER" id="PTHR44757:SF2">
    <property type="entry name" value="BIOFILM ARCHITECTURE MAINTENANCE PROTEIN MBAA"/>
    <property type="match status" value="1"/>
</dbReference>
<feature type="domain" description="PAS" evidence="3">
    <location>
        <begin position="223"/>
        <end position="296"/>
    </location>
</feature>
<dbReference type="Pfam" id="PF05227">
    <property type="entry name" value="CHASE3"/>
    <property type="match status" value="1"/>
</dbReference>
<dbReference type="InterPro" id="IPR035965">
    <property type="entry name" value="PAS-like_dom_sf"/>
</dbReference>
<dbReference type="InterPro" id="IPR001633">
    <property type="entry name" value="EAL_dom"/>
</dbReference>
<dbReference type="InterPro" id="IPR000700">
    <property type="entry name" value="PAS-assoc_C"/>
</dbReference>
<evidence type="ECO:0000259" key="5">
    <source>
        <dbReference type="PROSITE" id="PS50883"/>
    </source>
</evidence>
<dbReference type="PANTHER" id="PTHR44757">
    <property type="entry name" value="DIGUANYLATE CYCLASE DGCP"/>
    <property type="match status" value="1"/>
</dbReference>
<feature type="transmembrane region" description="Helical" evidence="2">
    <location>
        <begin position="184"/>
        <end position="206"/>
    </location>
</feature>
<evidence type="ECO:0000256" key="1">
    <source>
        <dbReference type="SAM" id="Coils"/>
    </source>
</evidence>
<dbReference type="NCBIfam" id="TIGR00229">
    <property type="entry name" value="sensory_box"/>
    <property type="match status" value="2"/>
</dbReference>
<evidence type="ECO:0000256" key="2">
    <source>
        <dbReference type="SAM" id="Phobius"/>
    </source>
</evidence>
<dbReference type="SMART" id="SM00065">
    <property type="entry name" value="GAF"/>
    <property type="match status" value="1"/>
</dbReference>
<keyword evidence="8" id="KW-1185">Reference proteome</keyword>
<evidence type="ECO:0000259" key="4">
    <source>
        <dbReference type="PROSITE" id="PS50113"/>
    </source>
</evidence>
<keyword evidence="2" id="KW-1133">Transmembrane helix</keyword>
<name>A0ABT5N0Z6_9BURK</name>
<dbReference type="Pfam" id="PF00563">
    <property type="entry name" value="EAL"/>
    <property type="match status" value="1"/>
</dbReference>
<dbReference type="Gene3D" id="3.20.20.450">
    <property type="entry name" value="EAL domain"/>
    <property type="match status" value="1"/>
</dbReference>
<sequence length="1123" mass="124216">MRHRSGFETQVLAAFAAAMAVVLLLLGATWVLGEQASEATRWVEQTQNVLLRLGGVRAESLQVEISTQNFRLQGEPQHLIERNDAIARRAAQLQALHGLLSDNPAQLSRWQALNAVVEQRLAISLESEQLRKTQGPAAANAYIAQAPLATTRAQALAILQAMEQEEQRLLQARIEVQHQARQRLLAAGLLMAGLLLGLLYTSFGLIRRQLRETQASQRALADSEEDLATTLRSIGDAVLATDPQGRITRLNPVAEQLTGWSAAEALGRRLEDVFRIVHEDTGAPAETPLALVLATGQAQELTGPIVLIPRQGEGRPIADSAAPIRDKQGRVRGVVLVFRDVSADRQAQRQTLAQKRLLEQHVQERTAQLSLSEEHLRNVIGAVPAVIAYVDAQQRFVYTNQPYIDRFAPGQRQITGRTVSEILGPERYPRVAAMIEQALQGQPQSYDWQPFPGVWQAVRYVPKTDASGRVDGYYVLGSDITERKKTEEHIQRLNQELAQRVRELEHVSRALRTLSAGNRTMLRARDEAQLLQRMCQAIVEAGGYPVASVWYRQDDAQQSLQLRAECGFPAGLAEAVSPWLTWADGPYGQGVVAKAVRTGEAHVVTDMPNDPSYQRWRAHLHGFASGLACPLRVDGEVIGALAIFASETHAFDRGEILLLGESADDLAFGIATLRTRRQQQQTQEAMQHLTRHDALTGLPNLTQFTERLTQLLSRPEEEAAPLAILQINIERLSEINDALGFGRGDQMLQEFGQRLRQLAPASALVARLRGDEFALLLPGSQARDALQMVQHLEQAWRQPFALGGIELDVSARTGVALHPDHGHTVHDLLRHVDMALHHAKTKGLQHQVYDPARNPEGAQRLNQAGELRRAIEGGDLRLFLQPKIDMLTGRVCGAEGLVRWQHAERGLIGPGQFIDLAEHTGLIKPLTEWMIQHTLSVNHAWEAQGQALPIAVNLSARNLRDEGLLDTLRSLRQASGVGPGLLELELTESTLMEDAELALRVLHSLRDDGIALYIDDFGTGYSSLAYLQKMPVDCIKIDQSFVGDMIQRKESAAIVRSTIDLVHDLGRKVVAEGVETQAQWDRLRQMGCDQAQGYLMARPMPAADFPAWRAAYEQQHAAPRPLA</sequence>
<reference evidence="7 8" key="1">
    <citation type="submission" date="2023-02" db="EMBL/GenBank/DDBJ databases">
        <title>Bacterial whole genomic sequence of Curvibacter sp. HBC61.</title>
        <authorList>
            <person name="Le V."/>
            <person name="Ko S.-R."/>
            <person name="Ahn C.-Y."/>
            <person name="Oh H.-M."/>
        </authorList>
    </citation>
    <scope>NUCLEOTIDE SEQUENCE [LARGE SCALE GENOMIC DNA]</scope>
    <source>
        <strain evidence="7 8">HBC61</strain>
    </source>
</reference>
<feature type="domain" description="PAC" evidence="4">
    <location>
        <begin position="301"/>
        <end position="353"/>
    </location>
</feature>
<comment type="caution">
    <text evidence="7">The sequence shown here is derived from an EMBL/GenBank/DDBJ whole genome shotgun (WGS) entry which is preliminary data.</text>
</comment>
<keyword evidence="2" id="KW-0812">Transmembrane</keyword>
<dbReference type="InterPro" id="IPR035919">
    <property type="entry name" value="EAL_sf"/>
</dbReference>
<dbReference type="PROSITE" id="PS50113">
    <property type="entry name" value="PAC"/>
    <property type="match status" value="2"/>
</dbReference>
<dbReference type="CDD" id="cd00130">
    <property type="entry name" value="PAS"/>
    <property type="match status" value="2"/>
</dbReference>
<feature type="domain" description="PAC" evidence="4">
    <location>
        <begin position="439"/>
        <end position="492"/>
    </location>
</feature>
<feature type="transmembrane region" description="Helical" evidence="2">
    <location>
        <begin position="12"/>
        <end position="32"/>
    </location>
</feature>
<dbReference type="RefSeq" id="WP_273950903.1">
    <property type="nucleotide sequence ID" value="NZ_JAQSIP010000003.1"/>
</dbReference>
<dbReference type="InterPro" id="IPR007891">
    <property type="entry name" value="CHASE3"/>
</dbReference>
<dbReference type="NCBIfam" id="TIGR00254">
    <property type="entry name" value="GGDEF"/>
    <property type="match status" value="1"/>
</dbReference>
<evidence type="ECO:0000259" key="3">
    <source>
        <dbReference type="PROSITE" id="PS50112"/>
    </source>
</evidence>
<organism evidence="7 8">
    <name type="scientific">Curvibacter cyanobacteriorum</name>
    <dbReference type="NCBI Taxonomy" id="3026422"/>
    <lineage>
        <taxon>Bacteria</taxon>
        <taxon>Pseudomonadati</taxon>
        <taxon>Pseudomonadota</taxon>
        <taxon>Betaproteobacteria</taxon>
        <taxon>Burkholderiales</taxon>
        <taxon>Comamonadaceae</taxon>
        <taxon>Curvibacter</taxon>
    </lineage>
</organism>
<feature type="domain" description="PAS" evidence="3">
    <location>
        <begin position="372"/>
        <end position="442"/>
    </location>
</feature>
<dbReference type="InterPro" id="IPR000014">
    <property type="entry name" value="PAS"/>
</dbReference>
<dbReference type="SUPFAM" id="SSF141868">
    <property type="entry name" value="EAL domain-like"/>
    <property type="match status" value="1"/>
</dbReference>
<evidence type="ECO:0000313" key="7">
    <source>
        <dbReference type="EMBL" id="MDD0838717.1"/>
    </source>
</evidence>
<dbReference type="Proteomes" id="UP001528673">
    <property type="component" value="Unassembled WGS sequence"/>
</dbReference>
<dbReference type="CDD" id="cd01948">
    <property type="entry name" value="EAL"/>
    <property type="match status" value="1"/>
</dbReference>
<dbReference type="SUPFAM" id="SSF55785">
    <property type="entry name" value="PYP-like sensor domain (PAS domain)"/>
    <property type="match status" value="2"/>
</dbReference>
<feature type="domain" description="GGDEF" evidence="6">
    <location>
        <begin position="720"/>
        <end position="852"/>
    </location>
</feature>
<dbReference type="Pfam" id="PF00990">
    <property type="entry name" value="GGDEF"/>
    <property type="match status" value="1"/>
</dbReference>
<dbReference type="Gene3D" id="3.30.450.40">
    <property type="match status" value="1"/>
</dbReference>
<evidence type="ECO:0000259" key="6">
    <source>
        <dbReference type="PROSITE" id="PS50887"/>
    </source>
</evidence>
<dbReference type="InterPro" id="IPR003018">
    <property type="entry name" value="GAF"/>
</dbReference>
<dbReference type="InterPro" id="IPR029787">
    <property type="entry name" value="Nucleotide_cyclase"/>
</dbReference>
<feature type="domain" description="EAL" evidence="5">
    <location>
        <begin position="860"/>
        <end position="1113"/>
    </location>
</feature>
<dbReference type="SUPFAM" id="SSF55781">
    <property type="entry name" value="GAF domain-like"/>
    <property type="match status" value="1"/>
</dbReference>
<gene>
    <name evidence="7" type="ORF">PSQ40_09045</name>
</gene>